<dbReference type="Gene3D" id="1.10.10.10">
    <property type="entry name" value="Winged helix-like DNA-binding domain superfamily/Winged helix DNA-binding domain"/>
    <property type="match status" value="1"/>
</dbReference>
<feature type="region of interest" description="Disordered" evidence="3">
    <location>
        <begin position="88"/>
        <end position="117"/>
    </location>
</feature>
<dbReference type="OrthoDB" id="661671at2759"/>
<dbReference type="EMBL" id="CM000883">
    <property type="protein sequence ID" value="KQJ87469.1"/>
    <property type="molecule type" value="Genomic_DNA"/>
</dbReference>
<protein>
    <recommendedName>
        <fullName evidence="9">NB-ARC domain-containing protein</fullName>
    </recommendedName>
</protein>
<dbReference type="Proteomes" id="UP000008810">
    <property type="component" value="Chromosome 4"/>
</dbReference>
<organism evidence="6">
    <name type="scientific">Brachypodium distachyon</name>
    <name type="common">Purple false brome</name>
    <name type="synonym">Trachynia distachya</name>
    <dbReference type="NCBI Taxonomy" id="15368"/>
    <lineage>
        <taxon>Eukaryota</taxon>
        <taxon>Viridiplantae</taxon>
        <taxon>Streptophyta</taxon>
        <taxon>Embryophyta</taxon>
        <taxon>Tracheophyta</taxon>
        <taxon>Spermatophyta</taxon>
        <taxon>Magnoliopsida</taxon>
        <taxon>Liliopsida</taxon>
        <taxon>Poales</taxon>
        <taxon>Poaceae</taxon>
        <taxon>BOP clade</taxon>
        <taxon>Pooideae</taxon>
        <taxon>Stipodae</taxon>
        <taxon>Brachypodieae</taxon>
        <taxon>Brachypodium</taxon>
    </lineage>
</organism>
<dbReference type="SUPFAM" id="SSF52058">
    <property type="entry name" value="L domain-like"/>
    <property type="match status" value="1"/>
</dbReference>
<dbReference type="GO" id="GO:0002758">
    <property type="term" value="P:innate immune response-activating signaling pathway"/>
    <property type="evidence" value="ECO:0007669"/>
    <property type="project" value="UniProtKB-ARBA"/>
</dbReference>
<evidence type="ECO:0000256" key="2">
    <source>
        <dbReference type="ARBA" id="ARBA00022821"/>
    </source>
</evidence>
<reference evidence="7" key="3">
    <citation type="submission" date="2018-08" db="UniProtKB">
        <authorList>
            <consortium name="EnsemblPlants"/>
        </authorList>
    </citation>
    <scope>IDENTIFICATION</scope>
    <source>
        <strain evidence="7">cv. Bd21</strain>
    </source>
</reference>
<evidence type="ECO:0000259" key="5">
    <source>
        <dbReference type="Pfam" id="PF23598"/>
    </source>
</evidence>
<dbReference type="Gramene" id="KQJ87469">
    <property type="protein sequence ID" value="KQJ87469"/>
    <property type="gene ID" value="BRADI_4g11338v3"/>
</dbReference>
<keyword evidence="1" id="KW-0677">Repeat</keyword>
<keyword evidence="8" id="KW-1185">Reference proteome</keyword>
<dbReference type="InterPro" id="IPR044974">
    <property type="entry name" value="Disease_R_plants"/>
</dbReference>
<feature type="domain" description="Disease resistance protein winged helix" evidence="4">
    <location>
        <begin position="271"/>
        <end position="339"/>
    </location>
</feature>
<dbReference type="PANTHER" id="PTHR23155">
    <property type="entry name" value="DISEASE RESISTANCE PROTEIN RP"/>
    <property type="match status" value="1"/>
</dbReference>
<reference evidence="6 7" key="1">
    <citation type="journal article" date="2010" name="Nature">
        <title>Genome sequencing and analysis of the model grass Brachypodium distachyon.</title>
        <authorList>
            <consortium name="International Brachypodium Initiative"/>
        </authorList>
    </citation>
    <scope>NUCLEOTIDE SEQUENCE [LARGE SCALE GENOMIC DNA]</scope>
    <source>
        <strain evidence="6 7">Bd21</strain>
    </source>
</reference>
<accession>A0A0Q3L4C4</accession>
<sequence>MESMNSLLAHLTESQHRNQQVRTWMKHVVGLSRDSEGNVELYVRYVSGANSRGLKIRARDMGDRRLRYGVTVPLAAALGGGTIFVDVPTPRGAAEEEEDDHRRSELNGEPPDNDEATVKKGTDRVIQWLFEDAPGQLLRVIPVVCKDSSENPRRPWDEVSQLTKKLQGHLKGNRFLIVLQQVEDKKTWASIRSALFEADSDCHPGSAIVMTTMVLHLLYANCDRTDNQLKDICNVLSECKSLNKSTAKQMLMFCYSELPSKYRSCLLYLSIFPEDHIIRTTSLVRRWVIEEWEQLASATDQTEGFFDMLITRGYLRPGEISAAGNIKSCTMHREVREFIAKIATDVKNLDTDLPSDLAHHLSVHNRIGLQESHSNNHVEADSDGIVAFLPSLAKSSQWQLLKVLDLEGCKGLTEKHMNNICKVLLLKYLSLRNTDVTELPKQINRLRCLETLDIQQTAVTAFATKSIILPILKHLLAGQTDSPSNHSDRFVRMRLPSCIRKMEKLEILSHVDVSHNVNDLIGVGQLLQLRKLGVILGGEKGSLVLLFEQIKKLHACLRSLSIRINKPTKSEGTPFFLKEESKGTPDAKVVVLSSPPKLLQSLIISSITGGLHLWIAGHDHLTKITLTETYLGEAALHILGKAYNLALPQASNLSLKSLVVMGSDITNITFDTGPAPKLETIVWSFASMEAISGVNHLTKLKKLELNGDSCIIGPVRVAIKEHPNHPDLKYNGQDQLQGAATDVAASTS</sequence>
<dbReference type="GO" id="GO:0098542">
    <property type="term" value="P:defense response to other organism"/>
    <property type="evidence" value="ECO:0000318"/>
    <property type="project" value="GO_Central"/>
</dbReference>
<evidence type="ECO:0000256" key="1">
    <source>
        <dbReference type="ARBA" id="ARBA00022737"/>
    </source>
</evidence>
<dbReference type="InterPro" id="IPR032675">
    <property type="entry name" value="LRR_dom_sf"/>
</dbReference>
<evidence type="ECO:0000256" key="3">
    <source>
        <dbReference type="SAM" id="MobiDB-lite"/>
    </source>
</evidence>
<evidence type="ECO:0000313" key="6">
    <source>
        <dbReference type="EMBL" id="KQJ87469.1"/>
    </source>
</evidence>
<dbReference type="InterPro" id="IPR027417">
    <property type="entry name" value="P-loop_NTPase"/>
</dbReference>
<dbReference type="InterPro" id="IPR036388">
    <property type="entry name" value="WH-like_DNA-bd_sf"/>
</dbReference>
<gene>
    <name evidence="6" type="ORF">BRADI_4g11338v3</name>
</gene>
<evidence type="ECO:0000259" key="4">
    <source>
        <dbReference type="Pfam" id="PF23559"/>
    </source>
</evidence>
<feature type="domain" description="Disease resistance R13L4/SHOC-2-like LRR" evidence="5">
    <location>
        <begin position="393"/>
        <end position="705"/>
    </location>
</feature>
<dbReference type="Pfam" id="PF23559">
    <property type="entry name" value="WHD_DRP"/>
    <property type="match status" value="1"/>
</dbReference>
<evidence type="ECO:0000313" key="7">
    <source>
        <dbReference type="EnsemblPlants" id="KQJ87469"/>
    </source>
</evidence>
<keyword evidence="2" id="KW-0611">Plant defense</keyword>
<dbReference type="InParanoid" id="A0A0Q3L4C4"/>
<dbReference type="Gene3D" id="3.80.10.10">
    <property type="entry name" value="Ribonuclease Inhibitor"/>
    <property type="match status" value="1"/>
</dbReference>
<evidence type="ECO:0008006" key="9">
    <source>
        <dbReference type="Google" id="ProtNLM"/>
    </source>
</evidence>
<dbReference type="GO" id="GO:0042742">
    <property type="term" value="P:defense response to bacterium"/>
    <property type="evidence" value="ECO:0007669"/>
    <property type="project" value="UniProtKB-ARBA"/>
</dbReference>
<dbReference type="InterPro" id="IPR055414">
    <property type="entry name" value="LRR_R13L4/SHOC2-like"/>
</dbReference>
<dbReference type="AlphaFoldDB" id="A0A0Q3L4C4"/>
<dbReference type="ExpressionAtlas" id="A0A0Q3L4C4">
    <property type="expression patterns" value="baseline"/>
</dbReference>
<dbReference type="Pfam" id="PF23598">
    <property type="entry name" value="LRR_14"/>
    <property type="match status" value="1"/>
</dbReference>
<evidence type="ECO:0000313" key="8">
    <source>
        <dbReference type="Proteomes" id="UP000008810"/>
    </source>
</evidence>
<name>A0A0Q3L4C4_BRADI</name>
<dbReference type="PANTHER" id="PTHR23155:SF1062">
    <property type="entry name" value="OS11G0579400 PROTEIN"/>
    <property type="match status" value="1"/>
</dbReference>
<dbReference type="FunFam" id="1.10.10.10:FF:000322">
    <property type="entry name" value="Probable disease resistance protein At1g63360"/>
    <property type="match status" value="1"/>
</dbReference>
<dbReference type="SUPFAM" id="SSF52540">
    <property type="entry name" value="P-loop containing nucleoside triphosphate hydrolases"/>
    <property type="match status" value="1"/>
</dbReference>
<dbReference type="GO" id="GO:0009626">
    <property type="term" value="P:plant-type hypersensitive response"/>
    <property type="evidence" value="ECO:0007669"/>
    <property type="project" value="UniProtKB-ARBA"/>
</dbReference>
<dbReference type="EnsemblPlants" id="KQJ87469">
    <property type="protein sequence ID" value="KQJ87469"/>
    <property type="gene ID" value="BRADI_4g11338v3"/>
</dbReference>
<reference evidence="6" key="2">
    <citation type="submission" date="2017-06" db="EMBL/GenBank/DDBJ databases">
        <title>WGS assembly of Brachypodium distachyon.</title>
        <authorList>
            <consortium name="The International Brachypodium Initiative"/>
            <person name="Lucas S."/>
            <person name="Harmon-Smith M."/>
            <person name="Lail K."/>
            <person name="Tice H."/>
            <person name="Grimwood J."/>
            <person name="Bruce D."/>
            <person name="Barry K."/>
            <person name="Shu S."/>
            <person name="Lindquist E."/>
            <person name="Wang M."/>
            <person name="Pitluck S."/>
            <person name="Vogel J.P."/>
            <person name="Garvin D.F."/>
            <person name="Mockler T.C."/>
            <person name="Schmutz J."/>
            <person name="Rokhsar D."/>
            <person name="Bevan M.W."/>
        </authorList>
    </citation>
    <scope>NUCLEOTIDE SEQUENCE</scope>
    <source>
        <strain evidence="6">Bd21</strain>
    </source>
</reference>
<dbReference type="InterPro" id="IPR058922">
    <property type="entry name" value="WHD_DRP"/>
</dbReference>
<proteinExistence type="predicted"/>